<comment type="function">
    <text evidence="5">Part of the twin-arginine translocation (Tat) system that transports large folded proteins containing a characteristic twin-arginine motif in their signal peptide across membranes.</text>
</comment>
<dbReference type="Proteomes" id="UP001519294">
    <property type="component" value="Unassembled WGS sequence"/>
</dbReference>
<keyword evidence="3 5" id="KW-1133">Transmembrane helix</keyword>
<dbReference type="HAMAP" id="MF_00902">
    <property type="entry name" value="TatC"/>
    <property type="match status" value="1"/>
</dbReference>
<gene>
    <name evidence="5" type="primary">tatC</name>
    <name evidence="6" type="ORF">J2Z81_002404</name>
</gene>
<accession>A0ABS4SBD1</accession>
<name>A0ABS4SBD1_9BACI</name>
<feature type="transmembrane region" description="Helical" evidence="5">
    <location>
        <begin position="102"/>
        <end position="130"/>
    </location>
</feature>
<dbReference type="Pfam" id="PF00902">
    <property type="entry name" value="TatC"/>
    <property type="match status" value="1"/>
</dbReference>
<keyword evidence="4 5" id="KW-0472">Membrane</keyword>
<keyword evidence="7" id="KW-1185">Reference proteome</keyword>
<dbReference type="InterPro" id="IPR002033">
    <property type="entry name" value="TatC"/>
</dbReference>
<organism evidence="6 7">
    <name type="scientific">Virgibacillus alimentarius</name>
    <dbReference type="NCBI Taxonomy" id="698769"/>
    <lineage>
        <taxon>Bacteria</taxon>
        <taxon>Bacillati</taxon>
        <taxon>Bacillota</taxon>
        <taxon>Bacilli</taxon>
        <taxon>Bacillales</taxon>
        <taxon>Bacillaceae</taxon>
        <taxon>Virgibacillus</taxon>
    </lineage>
</organism>
<keyword evidence="5" id="KW-0811">Translocation</keyword>
<reference evidence="6 7" key="1">
    <citation type="submission" date="2021-03" db="EMBL/GenBank/DDBJ databases">
        <title>Genomic Encyclopedia of Type Strains, Phase IV (KMG-IV): sequencing the most valuable type-strain genomes for metagenomic binning, comparative biology and taxonomic classification.</title>
        <authorList>
            <person name="Goeker M."/>
        </authorList>
    </citation>
    <scope>NUCLEOTIDE SEQUENCE [LARGE SCALE GENOMIC DNA]</scope>
    <source>
        <strain evidence="6 7">DSM 25790</strain>
    </source>
</reference>
<evidence type="ECO:0000256" key="2">
    <source>
        <dbReference type="ARBA" id="ARBA00022692"/>
    </source>
</evidence>
<dbReference type="NCBIfam" id="TIGR00945">
    <property type="entry name" value="tatC"/>
    <property type="match status" value="1"/>
</dbReference>
<evidence type="ECO:0000313" key="6">
    <source>
        <dbReference type="EMBL" id="MBP2258421.1"/>
    </source>
</evidence>
<feature type="transmembrane region" description="Helical" evidence="5">
    <location>
        <begin position="211"/>
        <end position="229"/>
    </location>
</feature>
<evidence type="ECO:0000256" key="1">
    <source>
        <dbReference type="ARBA" id="ARBA00004141"/>
    </source>
</evidence>
<evidence type="ECO:0000256" key="5">
    <source>
        <dbReference type="HAMAP-Rule" id="MF_00902"/>
    </source>
</evidence>
<keyword evidence="5" id="KW-1003">Cell membrane</keyword>
<comment type="similarity">
    <text evidence="5">Belongs to the TatC family.</text>
</comment>
<dbReference type="RefSeq" id="WP_226371420.1">
    <property type="nucleotide sequence ID" value="NZ_JAGIKX010000026.1"/>
</dbReference>
<evidence type="ECO:0000313" key="7">
    <source>
        <dbReference type="Proteomes" id="UP001519294"/>
    </source>
</evidence>
<dbReference type="EMBL" id="JAGIKX010000026">
    <property type="protein sequence ID" value="MBP2258421.1"/>
    <property type="molecule type" value="Genomic_DNA"/>
</dbReference>
<dbReference type="PANTHER" id="PTHR30371">
    <property type="entry name" value="SEC-INDEPENDENT PROTEIN TRANSLOCASE PROTEIN TATC"/>
    <property type="match status" value="1"/>
</dbReference>
<dbReference type="PANTHER" id="PTHR30371:SF4">
    <property type="entry name" value="SEC-INDEPENDENT PROTEIN TRANSLOCASE PROTEIN TATCD"/>
    <property type="match status" value="1"/>
</dbReference>
<feature type="transmembrane region" description="Helical" evidence="5">
    <location>
        <begin position="61"/>
        <end position="81"/>
    </location>
</feature>
<comment type="subcellular location">
    <subcellularLocation>
        <location evidence="5">Cell membrane</location>
        <topology evidence="5">Multi-pass membrane protein</topology>
    </subcellularLocation>
    <subcellularLocation>
        <location evidence="1">Membrane</location>
        <topology evidence="1">Multi-pass membrane protein</topology>
    </subcellularLocation>
</comment>
<evidence type="ECO:0000256" key="3">
    <source>
        <dbReference type="ARBA" id="ARBA00022989"/>
    </source>
</evidence>
<proteinExistence type="inferred from homology"/>
<protein>
    <recommendedName>
        <fullName evidence="5">Sec-independent protein translocase protein TatC</fullName>
    </recommendedName>
</protein>
<feature type="transmembrane region" description="Helical" evidence="5">
    <location>
        <begin position="150"/>
        <end position="177"/>
    </location>
</feature>
<keyword evidence="5" id="KW-0813">Transport</keyword>
<dbReference type="PRINTS" id="PR01840">
    <property type="entry name" value="TATCFAMILY"/>
</dbReference>
<comment type="subunit">
    <text evidence="5">Forms a complex with TatA.</text>
</comment>
<keyword evidence="5" id="KW-0653">Protein transport</keyword>
<keyword evidence="2 5" id="KW-0812">Transmembrane</keyword>
<sequence length="241" mass="27966">MEHQDMEFVEHLGELRKRIIITLVTFILLFILSFIFVQDIYKWLMKDVSMKLAVLGPAEILWVYLTLAGIAAIAGTIPMATHQIWLFVRPALTKKEQKVTMAYVQALFVLFVVGNSFGYFIIFPIVFNFLVSLSEGIFETFFTIEKYFQFMLHMTLPFGFLFELPVIVMFLTSLGVLNPYKLYKFRKHAYFVLVVTAVLITPPDLLSDILVIIPLLFLYECSVLLSRVVDRKRKRKRSLTA</sequence>
<evidence type="ECO:0000256" key="4">
    <source>
        <dbReference type="ARBA" id="ARBA00023136"/>
    </source>
</evidence>
<feature type="transmembrane region" description="Helical" evidence="5">
    <location>
        <begin position="20"/>
        <end position="41"/>
    </location>
</feature>
<comment type="caution">
    <text evidence="6">The sequence shown here is derived from an EMBL/GenBank/DDBJ whole genome shotgun (WGS) entry which is preliminary data.</text>
</comment>
<feature type="transmembrane region" description="Helical" evidence="5">
    <location>
        <begin position="189"/>
        <end position="205"/>
    </location>
</feature>